<organism evidence="1 2">
    <name type="scientific">Clonostachys rhizophaga</name>
    <dbReference type="NCBI Taxonomy" id="160324"/>
    <lineage>
        <taxon>Eukaryota</taxon>
        <taxon>Fungi</taxon>
        <taxon>Dikarya</taxon>
        <taxon>Ascomycota</taxon>
        <taxon>Pezizomycotina</taxon>
        <taxon>Sordariomycetes</taxon>
        <taxon>Hypocreomycetidae</taxon>
        <taxon>Hypocreales</taxon>
        <taxon>Bionectriaceae</taxon>
        <taxon>Clonostachys</taxon>
    </lineage>
</organism>
<reference evidence="1" key="1">
    <citation type="submission" date="2021-10" db="EMBL/GenBank/DDBJ databases">
        <authorList>
            <person name="Piombo E."/>
        </authorList>
    </citation>
    <scope>NUCLEOTIDE SEQUENCE</scope>
</reference>
<accession>A0A9N9YBZ8</accession>
<evidence type="ECO:0000313" key="1">
    <source>
        <dbReference type="EMBL" id="CAH0017675.1"/>
    </source>
</evidence>
<dbReference type="EMBL" id="CABFNQ020000514">
    <property type="protein sequence ID" value="CAH0017675.1"/>
    <property type="molecule type" value="Genomic_DNA"/>
</dbReference>
<evidence type="ECO:0000313" key="2">
    <source>
        <dbReference type="Proteomes" id="UP000696573"/>
    </source>
</evidence>
<name>A0A9N9YBZ8_9HYPO</name>
<comment type="caution">
    <text evidence="1">The sequence shown here is derived from an EMBL/GenBank/DDBJ whole genome shotgun (WGS) entry which is preliminary data.</text>
</comment>
<keyword evidence="2" id="KW-1185">Reference proteome</keyword>
<protein>
    <submittedName>
        <fullName evidence="1">Uncharacterized protein</fullName>
    </submittedName>
</protein>
<dbReference type="AlphaFoldDB" id="A0A9N9YBZ8"/>
<gene>
    <name evidence="1" type="ORF">CRHIZ90672A_00018053</name>
</gene>
<sequence>MNTEKIYSARQIFIAIISVIDIPRLNLTLLTRDPARGHLDSHSRCLEGTLGSVVVIETPDAVDVQSDPGGLGETLKAVRDHLAAEFAEELALEAQLDDSVGAVGEVNHSAGEGFVERSIGISVASEADRGAEGLGEGVSESEANIFSCVVIIDYRE</sequence>
<dbReference type="Proteomes" id="UP000696573">
    <property type="component" value="Unassembled WGS sequence"/>
</dbReference>
<proteinExistence type="predicted"/>